<name>A0A9P1FI93_9DINO</name>
<organism evidence="1">
    <name type="scientific">Cladocopium goreaui</name>
    <dbReference type="NCBI Taxonomy" id="2562237"/>
    <lineage>
        <taxon>Eukaryota</taxon>
        <taxon>Sar</taxon>
        <taxon>Alveolata</taxon>
        <taxon>Dinophyceae</taxon>
        <taxon>Suessiales</taxon>
        <taxon>Symbiodiniaceae</taxon>
        <taxon>Cladocopium</taxon>
    </lineage>
</organism>
<dbReference type="EMBL" id="CAMXCT030000167">
    <property type="protein sequence ID" value="CAL4762214.1"/>
    <property type="molecule type" value="Genomic_DNA"/>
</dbReference>
<dbReference type="AlphaFoldDB" id="A0A9P1FI93"/>
<reference evidence="2 3" key="2">
    <citation type="submission" date="2024-05" db="EMBL/GenBank/DDBJ databases">
        <authorList>
            <person name="Chen Y."/>
            <person name="Shah S."/>
            <person name="Dougan E. K."/>
            <person name="Thang M."/>
            <person name="Chan C."/>
        </authorList>
    </citation>
    <scope>NUCLEOTIDE SEQUENCE [LARGE SCALE GENOMIC DNA]</scope>
</reference>
<keyword evidence="3" id="KW-1185">Reference proteome</keyword>
<evidence type="ECO:0000313" key="3">
    <source>
        <dbReference type="Proteomes" id="UP001152797"/>
    </source>
</evidence>
<sequence>MCHVRLQQLASSKLCFQTGSGATPANNGNRFAVSELLSLVLGSAGLGKEGGADRRRREKEVGLTERLVGPALQVAKKVGVEKLSQPDGVKVLLEALEKQLLPLRKQAALELCRAGMREEILSRQTGEPMSSCCLRREAWWMQLRDMDPSIQCSDAILGEQLLQHAGLGRGRCVKMT</sequence>
<proteinExistence type="predicted"/>
<gene>
    <name evidence="1" type="ORF">C1SCF055_LOCUS3266</name>
</gene>
<dbReference type="EMBL" id="CAMXCT020000167">
    <property type="protein sequence ID" value="CAL1128277.1"/>
    <property type="molecule type" value="Genomic_DNA"/>
</dbReference>
<protein>
    <submittedName>
        <fullName evidence="2">Transposon Ty4-J Gag-Pol polyprotein</fullName>
    </submittedName>
</protein>
<evidence type="ECO:0000313" key="1">
    <source>
        <dbReference type="EMBL" id="CAI3974902.1"/>
    </source>
</evidence>
<reference evidence="1" key="1">
    <citation type="submission" date="2022-10" db="EMBL/GenBank/DDBJ databases">
        <authorList>
            <person name="Chen Y."/>
            <person name="Dougan E. K."/>
            <person name="Chan C."/>
            <person name="Rhodes N."/>
            <person name="Thang M."/>
        </authorList>
    </citation>
    <scope>NUCLEOTIDE SEQUENCE</scope>
</reference>
<accession>A0A9P1FI93</accession>
<dbReference type="EMBL" id="CAMXCT010000167">
    <property type="protein sequence ID" value="CAI3974902.1"/>
    <property type="molecule type" value="Genomic_DNA"/>
</dbReference>
<dbReference type="Proteomes" id="UP001152797">
    <property type="component" value="Unassembled WGS sequence"/>
</dbReference>
<evidence type="ECO:0000313" key="2">
    <source>
        <dbReference type="EMBL" id="CAL4762214.1"/>
    </source>
</evidence>
<comment type="caution">
    <text evidence="1">The sequence shown here is derived from an EMBL/GenBank/DDBJ whole genome shotgun (WGS) entry which is preliminary data.</text>
</comment>